<dbReference type="Proteomes" id="UP000291144">
    <property type="component" value="Unassembled WGS sequence"/>
</dbReference>
<proteinExistence type="predicted"/>
<dbReference type="SUPFAM" id="SSF48317">
    <property type="entry name" value="Acid phosphatase/Vanadium-dependent haloperoxidase"/>
    <property type="match status" value="1"/>
</dbReference>
<sequence>MASQDAVRPRAAMRPALVPAVRGPAVVLAAVGAVLWIVPAVLFAGDTGPSRLDVRVQNLVDDSPAGAWNLVRAMDWLGEPAGRVVLVLATAALCLIAGRQALAIAAVLGIVTTSVLTTALKPLVNRRIHDDFLSYPSGHVAAATAAAMVIGLLLADLLRTGRIAGTAILLAVTIIGGGLSAFAQIHLTAHYPTDTLGGFGCGLFVIPPTALVMNRLARMRAARPASE</sequence>
<feature type="transmembrane region" description="Helical" evidence="1">
    <location>
        <begin position="132"/>
        <end position="155"/>
    </location>
</feature>
<dbReference type="Gene3D" id="1.20.144.10">
    <property type="entry name" value="Phosphatidic acid phosphatase type 2/haloperoxidase"/>
    <property type="match status" value="1"/>
</dbReference>
<comment type="caution">
    <text evidence="3">The sequence shown here is derived from an EMBL/GenBank/DDBJ whole genome shotgun (WGS) entry which is preliminary data.</text>
</comment>
<feature type="domain" description="Phosphatidic acid phosphatase type 2/haloperoxidase" evidence="2">
    <location>
        <begin position="132"/>
        <end position="214"/>
    </location>
</feature>
<gene>
    <name evidence="3" type="ORF">E0H73_03110</name>
</gene>
<dbReference type="OrthoDB" id="3822538at2"/>
<evidence type="ECO:0000313" key="4">
    <source>
        <dbReference type="Proteomes" id="UP000291144"/>
    </source>
</evidence>
<keyword evidence="4" id="KW-1185">Reference proteome</keyword>
<feature type="transmembrane region" description="Helical" evidence="1">
    <location>
        <begin position="102"/>
        <end position="120"/>
    </location>
</feature>
<evidence type="ECO:0000256" key="1">
    <source>
        <dbReference type="SAM" id="Phobius"/>
    </source>
</evidence>
<keyword evidence="1" id="KW-1133">Transmembrane helix</keyword>
<dbReference type="AlphaFoldDB" id="A0A4R0KZ01"/>
<accession>A0A4R0KZ01</accession>
<name>A0A4R0KZ01_9ACTN</name>
<reference evidence="3 4" key="1">
    <citation type="submission" date="2019-02" db="EMBL/GenBank/DDBJ databases">
        <title>Kribbella capetownensis sp. nov. and Kribbella speibonae sp. nov., isolated from soil.</title>
        <authorList>
            <person name="Curtis S.M."/>
            <person name="Norton I."/>
            <person name="Everest G.J."/>
            <person name="Meyers P.R."/>
        </authorList>
    </citation>
    <scope>NUCLEOTIDE SEQUENCE [LARGE SCALE GENOMIC DNA]</scope>
    <source>
        <strain evidence="3 4">NRRL B-24813</strain>
    </source>
</reference>
<dbReference type="EMBL" id="SJKB01000001">
    <property type="protein sequence ID" value="TCC65930.1"/>
    <property type="molecule type" value="Genomic_DNA"/>
</dbReference>
<dbReference type="InterPro" id="IPR036938">
    <property type="entry name" value="PAP2/HPO_sf"/>
</dbReference>
<feature type="transmembrane region" description="Helical" evidence="1">
    <location>
        <begin position="167"/>
        <end position="189"/>
    </location>
</feature>
<evidence type="ECO:0000313" key="3">
    <source>
        <dbReference type="EMBL" id="TCC65930.1"/>
    </source>
</evidence>
<feature type="transmembrane region" description="Helical" evidence="1">
    <location>
        <begin position="21"/>
        <end position="44"/>
    </location>
</feature>
<protein>
    <submittedName>
        <fullName evidence="3">Phosphatase PAP2 family protein</fullName>
    </submittedName>
</protein>
<dbReference type="Pfam" id="PF01569">
    <property type="entry name" value="PAP2"/>
    <property type="match status" value="1"/>
</dbReference>
<feature type="transmembrane region" description="Helical" evidence="1">
    <location>
        <begin position="80"/>
        <end position="97"/>
    </location>
</feature>
<evidence type="ECO:0000259" key="2">
    <source>
        <dbReference type="Pfam" id="PF01569"/>
    </source>
</evidence>
<dbReference type="InterPro" id="IPR000326">
    <property type="entry name" value="PAP2/HPO"/>
</dbReference>
<feature type="transmembrane region" description="Helical" evidence="1">
    <location>
        <begin position="195"/>
        <end position="213"/>
    </location>
</feature>
<keyword evidence="1" id="KW-0812">Transmembrane</keyword>
<organism evidence="3 4">
    <name type="scientific">Kribbella pittospori</name>
    <dbReference type="NCBI Taxonomy" id="722689"/>
    <lineage>
        <taxon>Bacteria</taxon>
        <taxon>Bacillati</taxon>
        <taxon>Actinomycetota</taxon>
        <taxon>Actinomycetes</taxon>
        <taxon>Propionibacteriales</taxon>
        <taxon>Kribbellaceae</taxon>
        <taxon>Kribbella</taxon>
    </lineage>
</organism>
<dbReference type="RefSeq" id="WP_131350866.1">
    <property type="nucleotide sequence ID" value="NZ_SJKB01000001.1"/>
</dbReference>
<keyword evidence="1" id="KW-0472">Membrane</keyword>